<dbReference type="InterPro" id="IPR031856">
    <property type="entry name" value="YdaS_toxin-like"/>
</dbReference>
<dbReference type="Proteomes" id="UP000063953">
    <property type="component" value="Chromosome"/>
</dbReference>
<dbReference type="SUPFAM" id="SSF47413">
    <property type="entry name" value="lambda repressor-like DNA-binding domains"/>
    <property type="match status" value="1"/>
</dbReference>
<dbReference type="KEGG" id="pbb:AKN87_01735"/>
<proteinExistence type="predicted"/>
<dbReference type="STRING" id="1697053.AKN87_01735"/>
<dbReference type="EMBL" id="CP012365">
    <property type="protein sequence ID" value="AKX60455.1"/>
    <property type="molecule type" value="Genomic_DNA"/>
</dbReference>
<evidence type="ECO:0000313" key="2">
    <source>
        <dbReference type="Proteomes" id="UP000063953"/>
    </source>
</evidence>
<evidence type="ECO:0000313" key="1">
    <source>
        <dbReference type="EMBL" id="AKX60455.1"/>
    </source>
</evidence>
<dbReference type="Pfam" id="PF15943">
    <property type="entry name" value="YdaS_toxin"/>
    <property type="match status" value="1"/>
</dbReference>
<gene>
    <name evidence="1" type="ORF">AKN88_11345</name>
</gene>
<dbReference type="Gene3D" id="1.10.260.40">
    <property type="entry name" value="lambda repressor-like DNA-binding domains"/>
    <property type="match status" value="1"/>
</dbReference>
<dbReference type="CDD" id="cd00093">
    <property type="entry name" value="HTH_XRE"/>
    <property type="match status" value="1"/>
</dbReference>
<keyword evidence="2" id="KW-1185">Reference proteome</keyword>
<organism evidence="1 2">
    <name type="scientific">Thiopseudomonas alkaliphila</name>
    <dbReference type="NCBI Taxonomy" id="1697053"/>
    <lineage>
        <taxon>Bacteria</taxon>
        <taxon>Pseudomonadati</taxon>
        <taxon>Pseudomonadota</taxon>
        <taxon>Gammaproteobacteria</taxon>
        <taxon>Pseudomonadales</taxon>
        <taxon>Pseudomonadaceae</taxon>
        <taxon>Thiopseudomonas</taxon>
    </lineage>
</organism>
<reference evidence="1 2" key="1">
    <citation type="journal article" date="2015" name="Genome Announc.">
        <title>Genome Sequences of Oblitimonas alkaliphila gen. nov. sp. nov. (Proposed), a Novel Bacterium of the Pseudomonadaceae Family.</title>
        <authorList>
            <person name="Lauer A.C."/>
            <person name="Nicholson A.C."/>
            <person name="Humrighouse B.W."/>
            <person name="Emery B."/>
            <person name="Drobish A."/>
            <person name="Juieng P."/>
            <person name="Loparev V."/>
            <person name="McQuiston J.R."/>
        </authorList>
    </citation>
    <scope>NUCLEOTIDE SEQUENCE [LARGE SCALE GENOMIC DNA]</scope>
    <source>
        <strain evidence="1 2">E5571</strain>
    </source>
</reference>
<dbReference type="InterPro" id="IPR001387">
    <property type="entry name" value="Cro/C1-type_HTH"/>
</dbReference>
<sequence>MNIYQQLVKHFNSQLATAAALNVDQSTVSGWVRGKHGMSAITAIKAERLTGGAFKATQLCSELSELASAEMNFTQKQAK</sequence>
<protein>
    <recommendedName>
        <fullName evidence="3">YdaS antitoxin of YdaST toxin-antitoxin system</fullName>
    </recommendedName>
</protein>
<dbReference type="InterPro" id="IPR010982">
    <property type="entry name" value="Lambda_DNA-bd_dom_sf"/>
</dbReference>
<name>A0A0K1XGD4_9GAMM</name>
<accession>A0A0K1XGD4</accession>
<evidence type="ECO:0008006" key="3">
    <source>
        <dbReference type="Google" id="ProtNLM"/>
    </source>
</evidence>
<dbReference type="GO" id="GO:0003677">
    <property type="term" value="F:DNA binding"/>
    <property type="evidence" value="ECO:0007669"/>
    <property type="project" value="InterPro"/>
</dbReference>
<dbReference type="AlphaFoldDB" id="A0A0K1XGD4"/>